<name>A0A177TWP3_9BASI</name>
<reference evidence="3" key="1">
    <citation type="submission" date="2016-04" db="EMBL/GenBank/DDBJ databases">
        <authorList>
            <person name="Nguyen H.D."/>
            <person name="Samba Siva P."/>
            <person name="Cullis J."/>
            <person name="Levesque C.A."/>
            <person name="Hambleton S."/>
        </authorList>
    </citation>
    <scope>NUCLEOTIDE SEQUENCE</scope>
    <source>
        <strain evidence="3">DAOMC 236416</strain>
    </source>
</reference>
<keyword evidence="4" id="KW-1185">Reference proteome</keyword>
<feature type="compositionally biased region" description="Low complexity" evidence="1">
    <location>
        <begin position="386"/>
        <end position="399"/>
    </location>
</feature>
<dbReference type="InterPro" id="IPR029058">
    <property type="entry name" value="AB_hydrolase_fold"/>
</dbReference>
<feature type="compositionally biased region" description="Low complexity" evidence="1">
    <location>
        <begin position="467"/>
        <end position="480"/>
    </location>
</feature>
<feature type="chain" id="PRO_5043657737" description="Triacylglycerol lipase" evidence="2">
    <location>
        <begin position="28"/>
        <end position="498"/>
    </location>
</feature>
<organism evidence="3 4">
    <name type="scientific">Tilletia indica</name>
    <dbReference type="NCBI Taxonomy" id="43049"/>
    <lineage>
        <taxon>Eukaryota</taxon>
        <taxon>Fungi</taxon>
        <taxon>Dikarya</taxon>
        <taxon>Basidiomycota</taxon>
        <taxon>Ustilaginomycotina</taxon>
        <taxon>Exobasidiomycetes</taxon>
        <taxon>Tilletiales</taxon>
        <taxon>Tilletiaceae</taxon>
        <taxon>Tilletia</taxon>
    </lineage>
</organism>
<keyword evidence="2" id="KW-0732">Signal</keyword>
<feature type="signal peptide" evidence="2">
    <location>
        <begin position="1"/>
        <end position="27"/>
    </location>
</feature>
<evidence type="ECO:0008006" key="5">
    <source>
        <dbReference type="Google" id="ProtNLM"/>
    </source>
</evidence>
<dbReference type="EMBL" id="LWDF02000119">
    <property type="protein sequence ID" value="KAE8257246.1"/>
    <property type="molecule type" value="Genomic_DNA"/>
</dbReference>
<protein>
    <recommendedName>
        <fullName evidence="5">Triacylglycerol lipase</fullName>
    </recommendedName>
</protein>
<dbReference type="Gene3D" id="3.40.50.1820">
    <property type="entry name" value="alpha/beta hydrolase"/>
    <property type="match status" value="1"/>
</dbReference>
<reference evidence="3" key="2">
    <citation type="journal article" date="2019" name="IMA Fungus">
        <title>Genome sequencing and comparison of five Tilletia species to identify candidate genes for the detection of regulated species infecting wheat.</title>
        <authorList>
            <person name="Nguyen H.D.T."/>
            <person name="Sultana T."/>
            <person name="Kesanakurti P."/>
            <person name="Hambleton S."/>
        </authorList>
    </citation>
    <scope>NUCLEOTIDE SEQUENCE</scope>
    <source>
        <strain evidence="3">DAOMC 236416</strain>
    </source>
</reference>
<feature type="region of interest" description="Disordered" evidence="1">
    <location>
        <begin position="386"/>
        <end position="498"/>
    </location>
</feature>
<evidence type="ECO:0000313" key="4">
    <source>
        <dbReference type="Proteomes" id="UP000077521"/>
    </source>
</evidence>
<evidence type="ECO:0000256" key="1">
    <source>
        <dbReference type="SAM" id="MobiDB-lite"/>
    </source>
</evidence>
<feature type="compositionally biased region" description="Gly residues" evidence="1">
    <location>
        <begin position="481"/>
        <end position="498"/>
    </location>
</feature>
<proteinExistence type="predicted"/>
<feature type="compositionally biased region" description="Low complexity" evidence="1">
    <location>
        <begin position="435"/>
        <end position="449"/>
    </location>
</feature>
<feature type="compositionally biased region" description="Pro residues" evidence="1">
    <location>
        <begin position="450"/>
        <end position="466"/>
    </location>
</feature>
<evidence type="ECO:0000313" key="3">
    <source>
        <dbReference type="EMBL" id="KAE8257246.1"/>
    </source>
</evidence>
<accession>A0A177TWP3</accession>
<evidence type="ECO:0000256" key="2">
    <source>
        <dbReference type="SAM" id="SignalP"/>
    </source>
</evidence>
<gene>
    <name evidence="3" type="ORF">A4X13_0g2480</name>
</gene>
<sequence length="498" mass="51454">MMPGRLTSVLSWALLALAASLPDTALAATPVVSSAASLPAAKTAGTISWRTFAASDSASVLFNVSTFTPKVGFTTKTGMGMYGWNFYWRGSTPVNTSRPLMIFLGSSNTRTSMVSDTTTVLNIGTSESFPQKLRTTGAYTKALLDDAGFGVLSIVSPRCYNTTSLKVAGVNCNSQINTHILRHYRPEIIQDILKQVQSKFGFDPNVVVGTGVSMGARGMLRFGTVYNMRAISVTAGGLEDRTMRSMVSGWNNGDPSEGCYTLNIPTVSNKTCLTPVPETMPLANKLSGYPVQIYASPGDKQANYTTQVRPTCDNINVALGNCQIRLQSTVSSTSRVMPSHNQICLWGSAPADLNFLIAGYGGAGVTFGGNSTTTTTTTTTTTVIIPTTTTTTDIPITTDSPPPVPTSTDAPIPVTSDAPAPAPAPTSDAPPPATSDPVVPTSNPTSDSSPPAPAPTSDSPPPPPAPTSDSPAPNSNPPTSGDGGGSGTGNGSNNGGSI</sequence>
<dbReference type="AlphaFoldDB" id="A0A177TWP3"/>
<dbReference type="Proteomes" id="UP000077521">
    <property type="component" value="Unassembled WGS sequence"/>
</dbReference>
<feature type="compositionally biased region" description="Pro residues" evidence="1">
    <location>
        <begin position="420"/>
        <end position="434"/>
    </location>
</feature>
<comment type="caution">
    <text evidence="3">The sequence shown here is derived from an EMBL/GenBank/DDBJ whole genome shotgun (WGS) entry which is preliminary data.</text>
</comment>